<dbReference type="GO" id="GO:0010468">
    <property type="term" value="P:regulation of gene expression"/>
    <property type="evidence" value="ECO:0007669"/>
    <property type="project" value="TreeGrafter"/>
</dbReference>
<evidence type="ECO:0000256" key="7">
    <source>
        <dbReference type="ARBA" id="ARBA00022664"/>
    </source>
</evidence>
<keyword evidence="10 17" id="KW-0479">Metal-binding</keyword>
<comment type="catalytic activity">
    <reaction evidence="1 17">
        <text>Endonucleolytic cleavage to 5'-phosphomonoester.</text>
        <dbReference type="EC" id="3.1.26.3"/>
    </reaction>
</comment>
<keyword evidence="11 17" id="KW-0699">rRNA-binding</keyword>
<comment type="similarity">
    <text evidence="3">Belongs to the ribonuclease III family.</text>
</comment>
<evidence type="ECO:0000256" key="11">
    <source>
        <dbReference type="ARBA" id="ARBA00022730"/>
    </source>
</evidence>
<evidence type="ECO:0000256" key="6">
    <source>
        <dbReference type="ARBA" id="ARBA00022552"/>
    </source>
</evidence>
<dbReference type="GO" id="GO:0019843">
    <property type="term" value="F:rRNA binding"/>
    <property type="evidence" value="ECO:0007669"/>
    <property type="project" value="UniProtKB-KW"/>
</dbReference>
<dbReference type="FunFam" id="3.30.160.20:FF:000003">
    <property type="entry name" value="Ribonuclease 3"/>
    <property type="match status" value="1"/>
</dbReference>
<dbReference type="OrthoDB" id="9805026at2"/>
<dbReference type="FunFam" id="1.10.1520.10:FF:000001">
    <property type="entry name" value="Ribonuclease 3"/>
    <property type="match status" value="1"/>
</dbReference>
<keyword evidence="6 17" id="KW-0698">rRNA processing</keyword>
<accession>A0A1H6SI77</accession>
<dbReference type="NCBIfam" id="TIGR02191">
    <property type="entry name" value="RNaseIII"/>
    <property type="match status" value="1"/>
</dbReference>
<dbReference type="GO" id="GO:0006397">
    <property type="term" value="P:mRNA processing"/>
    <property type="evidence" value="ECO:0007669"/>
    <property type="project" value="UniProtKB-UniRule"/>
</dbReference>
<sequence length="234" mass="26454">MTKKLVNHVKKTFGVTFNDESVLVEAFTHSSYANDHREQNLNNLERLEFLGDAVLELTVSDFLYHKYPDQPEGQLTRKRASIVRAESLAELAKESQLHEYLRLGKGEEQMNGRNRPSLLCDVFEAFIGAIFVDQGMDTVLNVLKQILFPKIESGAFSHGMDHKTALQELLQQNGVVTIQYKVVDKRGPDHQREFVVDVFVEGDSFGRGIGRSKKAAEQLAAKHALEILEKSVRN</sequence>
<dbReference type="SMART" id="SM00358">
    <property type="entry name" value="DSRM"/>
    <property type="match status" value="1"/>
</dbReference>
<dbReference type="GO" id="GO:0042802">
    <property type="term" value="F:identical protein binding"/>
    <property type="evidence" value="ECO:0007669"/>
    <property type="project" value="UniProtKB-ARBA"/>
</dbReference>
<dbReference type="InterPro" id="IPR011907">
    <property type="entry name" value="RNase_III"/>
</dbReference>
<evidence type="ECO:0000256" key="8">
    <source>
        <dbReference type="ARBA" id="ARBA00022694"/>
    </source>
</evidence>
<evidence type="ECO:0000313" key="20">
    <source>
        <dbReference type="EMBL" id="SEI63192.1"/>
    </source>
</evidence>
<evidence type="ECO:0000256" key="5">
    <source>
        <dbReference type="ARBA" id="ARBA00022490"/>
    </source>
</evidence>
<dbReference type="GO" id="GO:0004525">
    <property type="term" value="F:ribonuclease III activity"/>
    <property type="evidence" value="ECO:0007669"/>
    <property type="project" value="UniProtKB-UniRule"/>
</dbReference>
<keyword evidence="12 17" id="KW-0255">Endonuclease</keyword>
<dbReference type="Pfam" id="PF00035">
    <property type="entry name" value="dsrm"/>
    <property type="match status" value="1"/>
</dbReference>
<dbReference type="Gene3D" id="1.10.1520.10">
    <property type="entry name" value="Ribonuclease III domain"/>
    <property type="match status" value="1"/>
</dbReference>
<dbReference type="AlphaFoldDB" id="A0A1H6SI77"/>
<dbReference type="PANTHER" id="PTHR11207">
    <property type="entry name" value="RIBONUCLEASE III"/>
    <property type="match status" value="1"/>
</dbReference>
<evidence type="ECO:0000256" key="9">
    <source>
        <dbReference type="ARBA" id="ARBA00022722"/>
    </source>
</evidence>
<evidence type="ECO:0000259" key="18">
    <source>
        <dbReference type="PROSITE" id="PS50137"/>
    </source>
</evidence>
<dbReference type="STRING" id="1130080.SAMN04488113_10651"/>
<dbReference type="GO" id="GO:0003725">
    <property type="term" value="F:double-stranded RNA binding"/>
    <property type="evidence" value="ECO:0007669"/>
    <property type="project" value="TreeGrafter"/>
</dbReference>
<evidence type="ECO:0000256" key="1">
    <source>
        <dbReference type="ARBA" id="ARBA00000109"/>
    </source>
</evidence>
<dbReference type="EMBL" id="FNYW01000006">
    <property type="protein sequence ID" value="SEI63192.1"/>
    <property type="molecule type" value="Genomic_DNA"/>
</dbReference>
<keyword evidence="21" id="KW-1185">Reference proteome</keyword>
<feature type="active site" evidence="17">
    <location>
        <position position="52"/>
    </location>
</feature>
<dbReference type="CDD" id="cd10845">
    <property type="entry name" value="DSRM_RNAse_III_family"/>
    <property type="match status" value="1"/>
</dbReference>
<dbReference type="SUPFAM" id="SSF69065">
    <property type="entry name" value="RNase III domain-like"/>
    <property type="match status" value="1"/>
</dbReference>
<dbReference type="PROSITE" id="PS00517">
    <property type="entry name" value="RNASE_3_1"/>
    <property type="match status" value="1"/>
</dbReference>
<dbReference type="SUPFAM" id="SSF54768">
    <property type="entry name" value="dsRNA-binding domain-like"/>
    <property type="match status" value="1"/>
</dbReference>
<gene>
    <name evidence="17" type="primary">rnc</name>
    <name evidence="20" type="ORF">SAMN04488113_10651</name>
</gene>
<dbReference type="HAMAP" id="MF_00104">
    <property type="entry name" value="RNase_III"/>
    <property type="match status" value="1"/>
</dbReference>
<comment type="function">
    <text evidence="17">Digests double-stranded RNA. Involved in the processing of primary rRNA transcript to yield the immediate precursors to the large and small rRNAs (23S and 16S). Processes some mRNAs, and tRNAs when they are encoded in the rRNA operon. Processes pre-crRNA and tracrRNA of type II CRISPR loci if present in the organism.</text>
</comment>
<evidence type="ECO:0000259" key="19">
    <source>
        <dbReference type="PROSITE" id="PS50142"/>
    </source>
</evidence>
<evidence type="ECO:0000256" key="14">
    <source>
        <dbReference type="ARBA" id="ARBA00022842"/>
    </source>
</evidence>
<feature type="domain" description="RNase III" evidence="19">
    <location>
        <begin position="6"/>
        <end position="135"/>
    </location>
</feature>
<evidence type="ECO:0000256" key="3">
    <source>
        <dbReference type="ARBA" id="ARBA00010183"/>
    </source>
</evidence>
<name>A0A1H6SI77_9LACT</name>
<evidence type="ECO:0000256" key="10">
    <source>
        <dbReference type="ARBA" id="ARBA00022723"/>
    </source>
</evidence>
<evidence type="ECO:0000256" key="17">
    <source>
        <dbReference type="HAMAP-Rule" id="MF_00104"/>
    </source>
</evidence>
<organism evidence="20 21">
    <name type="scientific">Alkalibacterium gilvum</name>
    <dbReference type="NCBI Taxonomy" id="1130080"/>
    <lineage>
        <taxon>Bacteria</taxon>
        <taxon>Bacillati</taxon>
        <taxon>Bacillota</taxon>
        <taxon>Bacilli</taxon>
        <taxon>Lactobacillales</taxon>
        <taxon>Carnobacteriaceae</taxon>
        <taxon>Alkalibacterium</taxon>
    </lineage>
</organism>
<dbReference type="Pfam" id="PF14622">
    <property type="entry name" value="Ribonucleas_3_3"/>
    <property type="match status" value="1"/>
</dbReference>
<dbReference type="GO" id="GO:0006364">
    <property type="term" value="P:rRNA processing"/>
    <property type="evidence" value="ECO:0007669"/>
    <property type="project" value="UniProtKB-UniRule"/>
</dbReference>
<keyword evidence="13 17" id="KW-0378">Hydrolase</keyword>
<dbReference type="Proteomes" id="UP000198564">
    <property type="component" value="Unassembled WGS sequence"/>
</dbReference>
<dbReference type="CDD" id="cd00593">
    <property type="entry name" value="RIBOc"/>
    <property type="match status" value="1"/>
</dbReference>
<comment type="cofactor">
    <cofactor evidence="17">
        <name>Mg(2+)</name>
        <dbReference type="ChEBI" id="CHEBI:18420"/>
    </cofactor>
</comment>
<proteinExistence type="inferred from homology"/>
<dbReference type="GO" id="GO:0008033">
    <property type="term" value="P:tRNA processing"/>
    <property type="evidence" value="ECO:0007669"/>
    <property type="project" value="UniProtKB-KW"/>
</dbReference>
<evidence type="ECO:0000256" key="15">
    <source>
        <dbReference type="ARBA" id="ARBA00022884"/>
    </source>
</evidence>
<comment type="subcellular location">
    <subcellularLocation>
        <location evidence="2 17">Cytoplasm</location>
    </subcellularLocation>
</comment>
<evidence type="ECO:0000256" key="12">
    <source>
        <dbReference type="ARBA" id="ARBA00022759"/>
    </source>
</evidence>
<reference evidence="21" key="1">
    <citation type="submission" date="2016-10" db="EMBL/GenBank/DDBJ databases">
        <authorList>
            <person name="Varghese N."/>
            <person name="Submissions S."/>
        </authorList>
    </citation>
    <scope>NUCLEOTIDE SEQUENCE [LARGE SCALE GENOMIC DNA]</scope>
    <source>
        <strain evidence="21">DSM 25751</strain>
    </source>
</reference>
<protein>
    <recommendedName>
        <fullName evidence="17">Ribonuclease 3</fullName>
        <ecNumber evidence="17">3.1.26.3</ecNumber>
    </recommendedName>
    <alternativeName>
        <fullName evidence="17">Ribonuclease III</fullName>
        <shortName evidence="17">RNase III</shortName>
    </alternativeName>
</protein>
<dbReference type="EC" id="3.1.26.3" evidence="17"/>
<dbReference type="InterPro" id="IPR000999">
    <property type="entry name" value="RNase_III_dom"/>
</dbReference>
<dbReference type="PROSITE" id="PS50137">
    <property type="entry name" value="DS_RBD"/>
    <property type="match status" value="1"/>
</dbReference>
<keyword evidence="8 17" id="KW-0819">tRNA processing</keyword>
<dbReference type="InterPro" id="IPR036389">
    <property type="entry name" value="RNase_III_sf"/>
</dbReference>
<keyword evidence="9 17" id="KW-0540">Nuclease</keyword>
<keyword evidence="15 17" id="KW-0694">RNA-binding</keyword>
<dbReference type="GO" id="GO:0005737">
    <property type="term" value="C:cytoplasm"/>
    <property type="evidence" value="ECO:0007669"/>
    <property type="project" value="UniProtKB-SubCell"/>
</dbReference>
<feature type="binding site" evidence="17">
    <location>
        <position position="48"/>
    </location>
    <ligand>
        <name>Mg(2+)</name>
        <dbReference type="ChEBI" id="CHEBI:18420"/>
    </ligand>
</feature>
<dbReference type="GO" id="GO:0046872">
    <property type="term" value="F:metal ion binding"/>
    <property type="evidence" value="ECO:0007669"/>
    <property type="project" value="UniProtKB-KW"/>
</dbReference>
<dbReference type="RefSeq" id="WP_091633432.1">
    <property type="nucleotide sequence ID" value="NZ_FNYW01000006.1"/>
</dbReference>
<feature type="domain" description="DRBM" evidence="18">
    <location>
        <begin position="161"/>
        <end position="230"/>
    </location>
</feature>
<evidence type="ECO:0000256" key="4">
    <source>
        <dbReference type="ARBA" id="ARBA00011738"/>
    </source>
</evidence>
<feature type="binding site" evidence="17">
    <location>
        <position position="124"/>
    </location>
    <ligand>
        <name>Mg(2+)</name>
        <dbReference type="ChEBI" id="CHEBI:18420"/>
    </ligand>
</feature>
<keyword evidence="7 17" id="KW-0507">mRNA processing</keyword>
<dbReference type="PANTHER" id="PTHR11207:SF0">
    <property type="entry name" value="RIBONUCLEASE 3"/>
    <property type="match status" value="1"/>
</dbReference>
<comment type="function">
    <text evidence="16">Digests double-stranded RNA. Involved in the processing of primary rRNA transcript to yield the immediate precursors to the large and small rRNAs (23S and 16S). Also processes some mRNAs, and tRNAs when they are encoded in the rRNA operon.</text>
</comment>
<feature type="active site" evidence="17">
    <location>
        <position position="124"/>
    </location>
</feature>
<dbReference type="PROSITE" id="PS50142">
    <property type="entry name" value="RNASE_3_2"/>
    <property type="match status" value="1"/>
</dbReference>
<evidence type="ECO:0000313" key="21">
    <source>
        <dbReference type="Proteomes" id="UP000198564"/>
    </source>
</evidence>
<keyword evidence="5 17" id="KW-0963">Cytoplasm</keyword>
<feature type="binding site" evidence="17">
    <location>
        <position position="121"/>
    </location>
    <ligand>
        <name>Mg(2+)</name>
        <dbReference type="ChEBI" id="CHEBI:18420"/>
    </ligand>
</feature>
<keyword evidence="14 17" id="KW-0460">Magnesium</keyword>
<comment type="subunit">
    <text evidence="4 17">Homodimer.</text>
</comment>
<evidence type="ECO:0000256" key="13">
    <source>
        <dbReference type="ARBA" id="ARBA00022801"/>
    </source>
</evidence>
<dbReference type="InterPro" id="IPR014720">
    <property type="entry name" value="dsRBD_dom"/>
</dbReference>
<evidence type="ECO:0000256" key="2">
    <source>
        <dbReference type="ARBA" id="ARBA00004496"/>
    </source>
</evidence>
<dbReference type="SMART" id="SM00535">
    <property type="entry name" value="RIBOc"/>
    <property type="match status" value="1"/>
</dbReference>
<dbReference type="Gene3D" id="3.30.160.20">
    <property type="match status" value="1"/>
</dbReference>
<evidence type="ECO:0000256" key="16">
    <source>
        <dbReference type="ARBA" id="ARBA00053741"/>
    </source>
</evidence>